<feature type="chain" id="PRO_5006063557" description="Porin domain-containing protein" evidence="1">
    <location>
        <begin position="18"/>
        <end position="285"/>
    </location>
</feature>
<evidence type="ECO:0000313" key="3">
    <source>
        <dbReference type="Proteomes" id="UP000054935"/>
    </source>
</evidence>
<proteinExistence type="predicted"/>
<name>A0A0P1GLF0_9RHOB</name>
<accession>A0A0P1GLF0</accession>
<dbReference type="Proteomes" id="UP000054935">
    <property type="component" value="Unassembled WGS sequence"/>
</dbReference>
<dbReference type="InterPro" id="IPR023614">
    <property type="entry name" value="Porin_dom_sf"/>
</dbReference>
<dbReference type="SUPFAM" id="SSF56935">
    <property type="entry name" value="Porins"/>
    <property type="match status" value="1"/>
</dbReference>
<keyword evidence="3" id="KW-1185">Reference proteome</keyword>
<gene>
    <name evidence="2" type="ORF">TRN7648_00836</name>
</gene>
<protein>
    <recommendedName>
        <fullName evidence="4">Porin domain-containing protein</fullName>
    </recommendedName>
</protein>
<dbReference type="Gene3D" id="2.40.160.10">
    <property type="entry name" value="Porin"/>
    <property type="match status" value="1"/>
</dbReference>
<dbReference type="STRING" id="441103.TRN7648_00836"/>
<reference evidence="2 3" key="1">
    <citation type="submission" date="2015-09" db="EMBL/GenBank/DDBJ databases">
        <authorList>
            <consortium name="Swine Surveillance"/>
        </authorList>
    </citation>
    <scope>NUCLEOTIDE SEQUENCE [LARGE SCALE GENOMIC DNA]</scope>
    <source>
        <strain evidence="2 3">CECT 7648</strain>
    </source>
</reference>
<dbReference type="OrthoDB" id="7828686at2"/>
<dbReference type="EMBL" id="CYSE01000001">
    <property type="protein sequence ID" value="CUH76212.1"/>
    <property type="molecule type" value="Genomic_DNA"/>
</dbReference>
<organism evidence="2 3">
    <name type="scientific">Tropicibacter naphthalenivorans</name>
    <dbReference type="NCBI Taxonomy" id="441103"/>
    <lineage>
        <taxon>Bacteria</taxon>
        <taxon>Pseudomonadati</taxon>
        <taxon>Pseudomonadota</taxon>
        <taxon>Alphaproteobacteria</taxon>
        <taxon>Rhodobacterales</taxon>
        <taxon>Roseobacteraceae</taxon>
        <taxon>Tropicibacter</taxon>
    </lineage>
</organism>
<feature type="signal peptide" evidence="1">
    <location>
        <begin position="1"/>
        <end position="17"/>
    </location>
</feature>
<sequence length="285" mass="30150">MRHALIALFLAPLAAQAQSLDVTGRIALGATDAYAHGGIGTADVTLSLPITQSAPLGFEMGTYLFARDGKRPHETYAAFVWNDQWRAGVVRPAYDSVLTSVFERSAPFLAYTRAEFTRAETTTAAMRRTAVPWGLSFTNTANGLGYAVSIHDASKGDFRSASVALTQGAGAWQIAAAIEGVWSRNNTYDGINAKLGAQYDAGGLRATIAYLHPDANNRPDAIALSAQYDWTKLSVGVMGEFTDAGQDDAYGLSAEVRLGGSTGAILSATDGAAGPAWHLTLDHQF</sequence>
<keyword evidence="1" id="KW-0732">Signal</keyword>
<evidence type="ECO:0008006" key="4">
    <source>
        <dbReference type="Google" id="ProtNLM"/>
    </source>
</evidence>
<evidence type="ECO:0000256" key="1">
    <source>
        <dbReference type="SAM" id="SignalP"/>
    </source>
</evidence>
<evidence type="ECO:0000313" key="2">
    <source>
        <dbReference type="EMBL" id="CUH76212.1"/>
    </source>
</evidence>
<dbReference type="RefSeq" id="WP_058246343.1">
    <property type="nucleotide sequence ID" value="NZ_CYSE01000001.1"/>
</dbReference>
<dbReference type="AlphaFoldDB" id="A0A0P1GLF0"/>